<evidence type="ECO:0000256" key="2">
    <source>
        <dbReference type="ARBA" id="ARBA00023125"/>
    </source>
</evidence>
<keyword evidence="2 4" id="KW-0238">DNA-binding</keyword>
<dbReference type="InterPro" id="IPR050109">
    <property type="entry name" value="HTH-type_TetR-like_transc_reg"/>
</dbReference>
<feature type="domain" description="HTH tetR-type" evidence="5">
    <location>
        <begin position="10"/>
        <end position="70"/>
    </location>
</feature>
<name>A0ABU8XK03_9PROT</name>
<evidence type="ECO:0000256" key="3">
    <source>
        <dbReference type="ARBA" id="ARBA00023163"/>
    </source>
</evidence>
<reference evidence="6 7" key="1">
    <citation type="submission" date="2024-01" db="EMBL/GenBank/DDBJ databases">
        <title>Multi-omics insights into the function and evolution of sodium benzoate biodegradation pathways in Benzoatithermus flavus gen. nov., sp. nov. from hot spring.</title>
        <authorList>
            <person name="Hu C.-J."/>
            <person name="Li W.-J."/>
        </authorList>
    </citation>
    <scope>NUCLEOTIDE SEQUENCE [LARGE SCALE GENOMIC DNA]</scope>
    <source>
        <strain evidence="6 7">SYSU G07066</strain>
    </source>
</reference>
<gene>
    <name evidence="6" type="ORF">U1T56_00105</name>
</gene>
<accession>A0ABU8XK03</accession>
<dbReference type="Pfam" id="PF00440">
    <property type="entry name" value="TetR_N"/>
    <property type="match status" value="1"/>
</dbReference>
<evidence type="ECO:0000313" key="6">
    <source>
        <dbReference type="EMBL" id="MEK0081537.1"/>
    </source>
</evidence>
<evidence type="ECO:0000256" key="1">
    <source>
        <dbReference type="ARBA" id="ARBA00023015"/>
    </source>
</evidence>
<feature type="DNA-binding region" description="H-T-H motif" evidence="4">
    <location>
        <begin position="33"/>
        <end position="52"/>
    </location>
</feature>
<dbReference type="RefSeq" id="WP_418157391.1">
    <property type="nucleotide sequence ID" value="NZ_JBBLZC010000001.1"/>
</dbReference>
<dbReference type="SUPFAM" id="SSF48498">
    <property type="entry name" value="Tetracyclin repressor-like, C-terminal domain"/>
    <property type="match status" value="1"/>
</dbReference>
<dbReference type="EMBL" id="JBBLZC010000001">
    <property type="protein sequence ID" value="MEK0081537.1"/>
    <property type="molecule type" value="Genomic_DNA"/>
</dbReference>
<sequence length="204" mass="22493">MSPVPRRRKDARPAELLEAALEVFAEKGFAAARMEDIAARAGAAKGTIYLYFPSKEAVFEALVRSAIVPNLERAEALAAAHQGPVAPLLRELMGLLETMIRDSRLVVLPRLMIGELYKFPELARFYRATVIDRGLGLIAAMHRKGVEQGEFRPEDSDAVARLVIAPVLLMAIWRTVFAPYGDEPFDPAPVLRAHVEILLRGLAP</sequence>
<dbReference type="SUPFAM" id="SSF46689">
    <property type="entry name" value="Homeodomain-like"/>
    <property type="match status" value="1"/>
</dbReference>
<dbReference type="InterPro" id="IPR001647">
    <property type="entry name" value="HTH_TetR"/>
</dbReference>
<dbReference type="InterPro" id="IPR036271">
    <property type="entry name" value="Tet_transcr_reg_TetR-rel_C_sf"/>
</dbReference>
<keyword evidence="3" id="KW-0804">Transcription</keyword>
<dbReference type="Gene3D" id="1.10.357.10">
    <property type="entry name" value="Tetracycline Repressor, domain 2"/>
    <property type="match status" value="1"/>
</dbReference>
<dbReference type="PROSITE" id="PS50977">
    <property type="entry name" value="HTH_TETR_2"/>
    <property type="match status" value="1"/>
</dbReference>
<keyword evidence="1" id="KW-0805">Transcription regulation</keyword>
<evidence type="ECO:0000256" key="4">
    <source>
        <dbReference type="PROSITE-ProRule" id="PRU00335"/>
    </source>
</evidence>
<protein>
    <submittedName>
        <fullName evidence="6">TetR/AcrR family transcriptional regulator</fullName>
    </submittedName>
</protein>
<comment type="caution">
    <text evidence="6">The sequence shown here is derived from an EMBL/GenBank/DDBJ whole genome shotgun (WGS) entry which is preliminary data.</text>
</comment>
<dbReference type="PANTHER" id="PTHR30055:SF223">
    <property type="entry name" value="HTH-TYPE TRANSCRIPTIONAL REGULATOR UIDR"/>
    <property type="match status" value="1"/>
</dbReference>
<dbReference type="Proteomes" id="UP001375743">
    <property type="component" value="Unassembled WGS sequence"/>
</dbReference>
<dbReference type="PRINTS" id="PR00455">
    <property type="entry name" value="HTHTETR"/>
</dbReference>
<evidence type="ECO:0000313" key="7">
    <source>
        <dbReference type="Proteomes" id="UP001375743"/>
    </source>
</evidence>
<dbReference type="InterPro" id="IPR011075">
    <property type="entry name" value="TetR_C"/>
</dbReference>
<dbReference type="InterPro" id="IPR009057">
    <property type="entry name" value="Homeodomain-like_sf"/>
</dbReference>
<keyword evidence="7" id="KW-1185">Reference proteome</keyword>
<proteinExistence type="predicted"/>
<dbReference type="PANTHER" id="PTHR30055">
    <property type="entry name" value="HTH-TYPE TRANSCRIPTIONAL REGULATOR RUTR"/>
    <property type="match status" value="1"/>
</dbReference>
<dbReference type="Pfam" id="PF16859">
    <property type="entry name" value="TetR_C_11"/>
    <property type="match status" value="1"/>
</dbReference>
<evidence type="ECO:0000259" key="5">
    <source>
        <dbReference type="PROSITE" id="PS50977"/>
    </source>
</evidence>
<organism evidence="6 7">
    <name type="scientific">Benzoatithermus flavus</name>
    <dbReference type="NCBI Taxonomy" id="3108223"/>
    <lineage>
        <taxon>Bacteria</taxon>
        <taxon>Pseudomonadati</taxon>
        <taxon>Pseudomonadota</taxon>
        <taxon>Alphaproteobacteria</taxon>
        <taxon>Geminicoccales</taxon>
        <taxon>Geminicoccaceae</taxon>
        <taxon>Benzoatithermus</taxon>
    </lineage>
</organism>